<keyword evidence="5 10" id="KW-0418">Kinase</keyword>
<gene>
    <name evidence="10" type="ORF">DV733_14355</name>
</gene>
<keyword evidence="3" id="KW-0808">Transferase</keyword>
<evidence type="ECO:0000256" key="8">
    <source>
        <dbReference type="ARBA" id="ARBA00048679"/>
    </source>
</evidence>
<comment type="catalytic activity">
    <reaction evidence="7">
        <text>L-threonyl-[protein] + ATP = O-phospho-L-threonyl-[protein] + ADP + H(+)</text>
        <dbReference type="Rhea" id="RHEA:46608"/>
        <dbReference type="Rhea" id="RHEA-COMP:11060"/>
        <dbReference type="Rhea" id="RHEA-COMP:11605"/>
        <dbReference type="ChEBI" id="CHEBI:15378"/>
        <dbReference type="ChEBI" id="CHEBI:30013"/>
        <dbReference type="ChEBI" id="CHEBI:30616"/>
        <dbReference type="ChEBI" id="CHEBI:61977"/>
        <dbReference type="ChEBI" id="CHEBI:456216"/>
        <dbReference type="EC" id="2.7.11.1"/>
    </reaction>
</comment>
<evidence type="ECO:0000313" key="11">
    <source>
        <dbReference type="Proteomes" id="UP000296706"/>
    </source>
</evidence>
<keyword evidence="6" id="KW-0067">ATP-binding</keyword>
<dbReference type="InterPro" id="IPR018934">
    <property type="entry name" value="RIO_dom"/>
</dbReference>
<dbReference type="Proteomes" id="UP000296706">
    <property type="component" value="Chromosome"/>
</dbReference>
<dbReference type="Pfam" id="PF01163">
    <property type="entry name" value="RIO1"/>
    <property type="match status" value="1"/>
</dbReference>
<dbReference type="EC" id="2.7.11.1" evidence="1"/>
<keyword evidence="2" id="KW-0723">Serine/threonine-protein kinase</keyword>
<evidence type="ECO:0000259" key="9">
    <source>
        <dbReference type="Pfam" id="PF01163"/>
    </source>
</evidence>
<dbReference type="GO" id="GO:0005524">
    <property type="term" value="F:ATP binding"/>
    <property type="evidence" value="ECO:0007669"/>
    <property type="project" value="UniProtKB-KW"/>
</dbReference>
<dbReference type="RefSeq" id="WP_049992667.1">
    <property type="nucleotide sequence ID" value="NZ_CP031310.1"/>
</dbReference>
<dbReference type="GO" id="GO:0004674">
    <property type="term" value="F:protein serine/threonine kinase activity"/>
    <property type="evidence" value="ECO:0007669"/>
    <property type="project" value="UniProtKB-KW"/>
</dbReference>
<dbReference type="STRING" id="1457250.GCA_000755225_01738"/>
<accession>A0A4D6HEX9</accession>
<protein>
    <recommendedName>
        <fullName evidence="1">non-specific serine/threonine protein kinase</fullName>
        <ecNumber evidence="1">2.7.11.1</ecNumber>
    </recommendedName>
</protein>
<dbReference type="OrthoDB" id="192798at2157"/>
<sequence length="266" mass="29576">MALRRLLRGQIDWDRLEALAQEIADRYDQPGSRVEFLDADNWLSTPFVVDDRYFVKAISRQHSLVHTLLTTGRNLGAYSSGSEGFFEHVDTPVEMAERELAATRRMRELGINVPRPVAAFEFDGLGVLVMEYIPEFETLDDADPDTVDDHAEELFEWLTEMHEAGFAHGDLRAENVLLSRGELYFIDATSVDEDNIPDARAYDVACALAVLEPIVGANRAVEAAGAICDRETLVTASDFLDFVNIRPDHSFDVLAVKGELAKATAG</sequence>
<dbReference type="EMBL" id="CP031310">
    <property type="protein sequence ID" value="QCC52340.1"/>
    <property type="molecule type" value="Genomic_DNA"/>
</dbReference>
<keyword evidence="4" id="KW-0547">Nucleotide-binding</keyword>
<evidence type="ECO:0000256" key="3">
    <source>
        <dbReference type="ARBA" id="ARBA00022679"/>
    </source>
</evidence>
<comment type="catalytic activity">
    <reaction evidence="8">
        <text>L-seryl-[protein] + ATP = O-phospho-L-seryl-[protein] + ADP + H(+)</text>
        <dbReference type="Rhea" id="RHEA:17989"/>
        <dbReference type="Rhea" id="RHEA-COMP:9863"/>
        <dbReference type="Rhea" id="RHEA-COMP:11604"/>
        <dbReference type="ChEBI" id="CHEBI:15378"/>
        <dbReference type="ChEBI" id="CHEBI:29999"/>
        <dbReference type="ChEBI" id="CHEBI:30616"/>
        <dbReference type="ChEBI" id="CHEBI:83421"/>
        <dbReference type="ChEBI" id="CHEBI:456216"/>
        <dbReference type="EC" id="2.7.11.1"/>
    </reaction>
</comment>
<organism evidence="10 11">
    <name type="scientific">Halapricum salinum</name>
    <dbReference type="NCBI Taxonomy" id="1457250"/>
    <lineage>
        <taxon>Archaea</taxon>
        <taxon>Methanobacteriati</taxon>
        <taxon>Methanobacteriota</taxon>
        <taxon>Stenosarchaea group</taxon>
        <taxon>Halobacteria</taxon>
        <taxon>Halobacteriales</taxon>
        <taxon>Haloarculaceae</taxon>
        <taxon>Halapricum</taxon>
    </lineage>
</organism>
<evidence type="ECO:0000313" key="10">
    <source>
        <dbReference type="EMBL" id="QCC52340.1"/>
    </source>
</evidence>
<dbReference type="Gene3D" id="1.10.510.10">
    <property type="entry name" value="Transferase(Phosphotransferase) domain 1"/>
    <property type="match status" value="1"/>
</dbReference>
<dbReference type="GeneID" id="39849066"/>
<feature type="domain" description="RIO-type" evidence="9">
    <location>
        <begin position="94"/>
        <end position="190"/>
    </location>
</feature>
<dbReference type="AlphaFoldDB" id="A0A4D6HEX9"/>
<proteinExistence type="predicted"/>
<evidence type="ECO:0000256" key="5">
    <source>
        <dbReference type="ARBA" id="ARBA00022777"/>
    </source>
</evidence>
<dbReference type="InterPro" id="IPR011009">
    <property type="entry name" value="Kinase-like_dom_sf"/>
</dbReference>
<reference evidence="10 11" key="1">
    <citation type="journal article" date="2019" name="Nat. Commun.">
        <title>A new type of DNA phosphorothioation-based antiviral system in archaea.</title>
        <authorList>
            <person name="Xiong L."/>
            <person name="Liu S."/>
            <person name="Chen S."/>
            <person name="Xiao Y."/>
            <person name="Zhu B."/>
            <person name="Gao Y."/>
            <person name="Zhang Y."/>
            <person name="Chen B."/>
            <person name="Luo J."/>
            <person name="Deng Z."/>
            <person name="Chen X."/>
            <person name="Wang L."/>
            <person name="Chen S."/>
        </authorList>
    </citation>
    <scope>NUCLEOTIDE SEQUENCE [LARGE SCALE GENOMIC DNA]</scope>
    <source>
        <strain evidence="10 11">CBA1105</strain>
    </source>
</reference>
<name>A0A4D6HEX9_9EURY</name>
<dbReference type="SUPFAM" id="SSF56112">
    <property type="entry name" value="Protein kinase-like (PK-like)"/>
    <property type="match status" value="1"/>
</dbReference>
<evidence type="ECO:0000256" key="1">
    <source>
        <dbReference type="ARBA" id="ARBA00012513"/>
    </source>
</evidence>
<dbReference type="KEGG" id="hsn:DV733_14355"/>
<evidence type="ECO:0000256" key="2">
    <source>
        <dbReference type="ARBA" id="ARBA00022527"/>
    </source>
</evidence>
<keyword evidence="11" id="KW-1185">Reference proteome</keyword>
<evidence type="ECO:0000256" key="7">
    <source>
        <dbReference type="ARBA" id="ARBA00047899"/>
    </source>
</evidence>
<evidence type="ECO:0000256" key="4">
    <source>
        <dbReference type="ARBA" id="ARBA00022741"/>
    </source>
</evidence>
<evidence type="ECO:0000256" key="6">
    <source>
        <dbReference type="ARBA" id="ARBA00022840"/>
    </source>
</evidence>